<sequence length="142" mass="15851">MLRFEQEAISVVALCYLTDVKIRLDCGAFKDGDSMSELREEKRTLHALRKHIDALLASGAVITQRDPLTLLDGGQVLRVKHGMLIAYYKSLALIEPTTDGEWPESLREMAADLCCRQLDDAIEAELENNPQRSASLKQGQAH</sequence>
<dbReference type="AlphaFoldDB" id="A0A1M5SM90"/>
<organism evidence="1 2">
    <name type="scientific">Stutzerimonas xanthomarina DSM 18231</name>
    <dbReference type="NCBI Taxonomy" id="1403346"/>
    <lineage>
        <taxon>Bacteria</taxon>
        <taxon>Pseudomonadati</taxon>
        <taxon>Pseudomonadota</taxon>
        <taxon>Gammaproteobacteria</taxon>
        <taxon>Pseudomonadales</taxon>
        <taxon>Pseudomonadaceae</taxon>
        <taxon>Stutzerimonas</taxon>
    </lineage>
</organism>
<name>A0A1M5SM90_9GAMM</name>
<dbReference type="EMBL" id="FQXA01000006">
    <property type="protein sequence ID" value="SHH39627.1"/>
    <property type="molecule type" value="Genomic_DNA"/>
</dbReference>
<proteinExistence type="predicted"/>
<reference evidence="1 2" key="1">
    <citation type="submission" date="2016-11" db="EMBL/GenBank/DDBJ databases">
        <authorList>
            <person name="Jaros S."/>
            <person name="Januszkiewicz K."/>
            <person name="Wedrychowicz H."/>
        </authorList>
    </citation>
    <scope>NUCLEOTIDE SEQUENCE [LARGE SCALE GENOMIC DNA]</scope>
    <source>
        <strain evidence="1 2">DSM 18231</strain>
    </source>
</reference>
<accession>A0A1M5SM90</accession>
<protein>
    <submittedName>
        <fullName evidence="1">Uncharacterized protein</fullName>
    </submittedName>
</protein>
<evidence type="ECO:0000313" key="1">
    <source>
        <dbReference type="EMBL" id="SHH39627.1"/>
    </source>
</evidence>
<evidence type="ECO:0000313" key="2">
    <source>
        <dbReference type="Proteomes" id="UP000184000"/>
    </source>
</evidence>
<gene>
    <name evidence="1" type="ORF">SAMN02744645_3566</name>
</gene>
<dbReference type="Proteomes" id="UP000184000">
    <property type="component" value="Unassembled WGS sequence"/>
</dbReference>